<evidence type="ECO:0000313" key="2">
    <source>
        <dbReference type="EMBL" id="GMH01969.1"/>
    </source>
</evidence>
<dbReference type="AlphaFoldDB" id="A0AAD3S0C4"/>
<reference evidence="2" key="1">
    <citation type="submission" date="2023-05" db="EMBL/GenBank/DDBJ databases">
        <title>Nepenthes gracilis genome sequencing.</title>
        <authorList>
            <person name="Fukushima K."/>
        </authorList>
    </citation>
    <scope>NUCLEOTIDE SEQUENCE</scope>
    <source>
        <strain evidence="2">SING2019-196</strain>
    </source>
</reference>
<name>A0AAD3S0C4_NEPGR</name>
<protein>
    <submittedName>
        <fullName evidence="2">Uncharacterized protein</fullName>
    </submittedName>
</protein>
<proteinExistence type="predicted"/>
<dbReference type="EMBL" id="BSYO01000003">
    <property type="protein sequence ID" value="GMH01969.1"/>
    <property type="molecule type" value="Genomic_DNA"/>
</dbReference>
<evidence type="ECO:0000313" key="3">
    <source>
        <dbReference type="Proteomes" id="UP001279734"/>
    </source>
</evidence>
<feature type="region of interest" description="Disordered" evidence="1">
    <location>
        <begin position="45"/>
        <end position="68"/>
    </location>
</feature>
<sequence>MVKDLGGKSPRNFKSNYETLVKADGAVPESNSFAALQSPEANILQTLSEGSEKKDVSSLAEPAQGSNLSDMAADLECLPLSDKELEPQGEIPLDIEALGLAGCSSIQGLSTSDPPLPIDAHLVEVPHGPSSTSIPAAPRSSRMMAKRVLVDTSSHCNSPPCHG</sequence>
<accession>A0AAD3S0C4</accession>
<gene>
    <name evidence="2" type="ORF">Nepgr_003808</name>
</gene>
<keyword evidence="3" id="KW-1185">Reference proteome</keyword>
<dbReference type="Proteomes" id="UP001279734">
    <property type="component" value="Unassembled WGS sequence"/>
</dbReference>
<comment type="caution">
    <text evidence="2">The sequence shown here is derived from an EMBL/GenBank/DDBJ whole genome shotgun (WGS) entry which is preliminary data.</text>
</comment>
<evidence type="ECO:0000256" key="1">
    <source>
        <dbReference type="SAM" id="MobiDB-lite"/>
    </source>
</evidence>
<organism evidence="2 3">
    <name type="scientific">Nepenthes gracilis</name>
    <name type="common">Slender pitcher plant</name>
    <dbReference type="NCBI Taxonomy" id="150966"/>
    <lineage>
        <taxon>Eukaryota</taxon>
        <taxon>Viridiplantae</taxon>
        <taxon>Streptophyta</taxon>
        <taxon>Embryophyta</taxon>
        <taxon>Tracheophyta</taxon>
        <taxon>Spermatophyta</taxon>
        <taxon>Magnoliopsida</taxon>
        <taxon>eudicotyledons</taxon>
        <taxon>Gunneridae</taxon>
        <taxon>Pentapetalae</taxon>
        <taxon>Caryophyllales</taxon>
        <taxon>Nepenthaceae</taxon>
        <taxon>Nepenthes</taxon>
    </lineage>
</organism>